<name>A0AAD9VHZ2_9HYME</name>
<reference evidence="6" key="2">
    <citation type="journal article" date="2023" name="Commun. Biol.">
        <title>Intrasexual cuticular hydrocarbon dimorphism in a wasp sheds light on hydrocarbon biosynthesis genes in Hymenoptera.</title>
        <authorList>
            <person name="Moris V.C."/>
            <person name="Podsiadlowski L."/>
            <person name="Martin S."/>
            <person name="Oeyen J.P."/>
            <person name="Donath A."/>
            <person name="Petersen M."/>
            <person name="Wilbrandt J."/>
            <person name="Misof B."/>
            <person name="Liedtke D."/>
            <person name="Thamm M."/>
            <person name="Scheiner R."/>
            <person name="Schmitt T."/>
            <person name="Niehuis O."/>
        </authorList>
    </citation>
    <scope>NUCLEOTIDE SEQUENCE</scope>
    <source>
        <strain evidence="6">GBR_01_08_01A</strain>
    </source>
</reference>
<evidence type="ECO:0000256" key="2">
    <source>
        <dbReference type="ARBA" id="ARBA00022723"/>
    </source>
</evidence>
<evidence type="ECO:0000256" key="3">
    <source>
        <dbReference type="ARBA" id="ARBA00022771"/>
    </source>
</evidence>
<dbReference type="GO" id="GO:0008270">
    <property type="term" value="F:zinc ion binding"/>
    <property type="evidence" value="ECO:0007669"/>
    <property type="project" value="UniProtKB-KW"/>
</dbReference>
<keyword evidence="3" id="KW-0863">Zinc-finger</keyword>
<dbReference type="PANTHER" id="PTHR46481:SF10">
    <property type="entry name" value="ZINC FINGER BED DOMAIN-CONTAINING PROTEIN 39"/>
    <property type="match status" value="1"/>
</dbReference>
<comment type="caution">
    <text evidence="6">The sequence shown here is derived from an EMBL/GenBank/DDBJ whole genome shotgun (WGS) entry which is preliminary data.</text>
</comment>
<sequence length="214" mass="24322">MFHRKQFQIEFKKEAYDEDDIEDLVEPSLSPALSTTPATSVASMSSVASNARLNKQPRLDMAFFNQKSFQDGGSKASDLTNRLLFMIVKDNMPFQIVENEGFKAYTKGLCPLFKLPSRKTVTSLIEEKYQVLSNMIKTQLSTVEHLSLTTDVWTDPLNTKSFLGITGHFVLNEEHKSVTIGVTELDERHTSRKVASEDCRRLGNKEREYNSGRF</sequence>
<dbReference type="InterPro" id="IPR052035">
    <property type="entry name" value="ZnF_BED_domain_contain"/>
</dbReference>
<comment type="subcellular location">
    <subcellularLocation>
        <location evidence="1">Nucleus</location>
    </subcellularLocation>
</comment>
<evidence type="ECO:0000256" key="4">
    <source>
        <dbReference type="ARBA" id="ARBA00022833"/>
    </source>
</evidence>
<accession>A0AAD9VHZ2</accession>
<gene>
    <name evidence="6" type="ORF">KPH14_008161</name>
</gene>
<proteinExistence type="predicted"/>
<organism evidence="6 7">
    <name type="scientific">Odynerus spinipes</name>
    <dbReference type="NCBI Taxonomy" id="1348599"/>
    <lineage>
        <taxon>Eukaryota</taxon>
        <taxon>Metazoa</taxon>
        <taxon>Ecdysozoa</taxon>
        <taxon>Arthropoda</taxon>
        <taxon>Hexapoda</taxon>
        <taxon>Insecta</taxon>
        <taxon>Pterygota</taxon>
        <taxon>Neoptera</taxon>
        <taxon>Endopterygota</taxon>
        <taxon>Hymenoptera</taxon>
        <taxon>Apocrita</taxon>
        <taxon>Aculeata</taxon>
        <taxon>Vespoidea</taxon>
        <taxon>Vespidae</taxon>
        <taxon>Eumeninae</taxon>
        <taxon>Odynerus</taxon>
    </lineage>
</organism>
<dbReference type="SUPFAM" id="SSF140996">
    <property type="entry name" value="Hermes dimerisation domain"/>
    <property type="match status" value="1"/>
</dbReference>
<dbReference type="Proteomes" id="UP001258017">
    <property type="component" value="Unassembled WGS sequence"/>
</dbReference>
<evidence type="ECO:0000256" key="5">
    <source>
        <dbReference type="ARBA" id="ARBA00023242"/>
    </source>
</evidence>
<dbReference type="AlphaFoldDB" id="A0AAD9VHZ2"/>
<protein>
    <submittedName>
        <fullName evidence="6">Uncharacterized protein</fullName>
    </submittedName>
</protein>
<keyword evidence="4" id="KW-0862">Zinc</keyword>
<dbReference type="EMBL" id="JAIFRP010004454">
    <property type="protein sequence ID" value="KAK2575313.1"/>
    <property type="molecule type" value="Genomic_DNA"/>
</dbReference>
<evidence type="ECO:0000256" key="1">
    <source>
        <dbReference type="ARBA" id="ARBA00004123"/>
    </source>
</evidence>
<keyword evidence="2" id="KW-0479">Metal-binding</keyword>
<evidence type="ECO:0000313" key="7">
    <source>
        <dbReference type="Proteomes" id="UP001258017"/>
    </source>
</evidence>
<evidence type="ECO:0000313" key="6">
    <source>
        <dbReference type="EMBL" id="KAK2575313.1"/>
    </source>
</evidence>
<dbReference type="PANTHER" id="PTHR46481">
    <property type="entry name" value="ZINC FINGER BED DOMAIN-CONTAINING PROTEIN 4"/>
    <property type="match status" value="1"/>
</dbReference>
<keyword evidence="7" id="KW-1185">Reference proteome</keyword>
<dbReference type="GO" id="GO:0005634">
    <property type="term" value="C:nucleus"/>
    <property type="evidence" value="ECO:0007669"/>
    <property type="project" value="UniProtKB-SubCell"/>
</dbReference>
<reference evidence="6" key="1">
    <citation type="submission" date="2021-08" db="EMBL/GenBank/DDBJ databases">
        <authorList>
            <person name="Misof B."/>
            <person name="Oliver O."/>
            <person name="Podsiadlowski L."/>
            <person name="Donath A."/>
            <person name="Peters R."/>
            <person name="Mayer C."/>
            <person name="Rust J."/>
            <person name="Gunkel S."/>
            <person name="Lesny P."/>
            <person name="Martin S."/>
            <person name="Oeyen J.P."/>
            <person name="Petersen M."/>
            <person name="Panagiotis P."/>
            <person name="Wilbrandt J."/>
            <person name="Tanja T."/>
        </authorList>
    </citation>
    <scope>NUCLEOTIDE SEQUENCE</scope>
    <source>
        <strain evidence="6">GBR_01_08_01A</strain>
        <tissue evidence="6">Thorax + abdomen</tissue>
    </source>
</reference>
<keyword evidence="5" id="KW-0539">Nucleus</keyword>